<dbReference type="EMBL" id="WFKK01000003">
    <property type="protein sequence ID" value="KAB7890836.1"/>
    <property type="molecule type" value="Genomic_DNA"/>
</dbReference>
<dbReference type="InterPro" id="IPR013655">
    <property type="entry name" value="PAS_fold_3"/>
</dbReference>
<dbReference type="Proteomes" id="UP000472839">
    <property type="component" value="Unassembled WGS sequence"/>
</dbReference>
<dbReference type="EMBL" id="WFKJ01000026">
    <property type="protein sequence ID" value="KAB7890256.1"/>
    <property type="molecule type" value="Genomic_DNA"/>
</dbReference>
<feature type="domain" description="PAS" evidence="1">
    <location>
        <begin position="24"/>
        <end position="75"/>
    </location>
</feature>
<evidence type="ECO:0000313" key="5">
    <source>
        <dbReference type="Proteomes" id="UP000472839"/>
    </source>
</evidence>
<protein>
    <submittedName>
        <fullName evidence="3">PAS domain-containing protein</fullName>
    </submittedName>
</protein>
<accession>A0A6L4WYM0</accession>
<evidence type="ECO:0000313" key="3">
    <source>
        <dbReference type="EMBL" id="KAB7890836.1"/>
    </source>
</evidence>
<keyword evidence="4" id="KW-1185">Reference proteome</keyword>
<dbReference type="RefSeq" id="WP_152190447.1">
    <property type="nucleotide sequence ID" value="NZ_WFKI01000005.1"/>
</dbReference>
<reference evidence="4 5" key="1">
    <citation type="submission" date="2019-10" db="EMBL/GenBank/DDBJ databases">
        <title>Poseidonibacter ostreae sp. nov., isolated from the gut of the Ostrea denselamellosa.</title>
        <authorList>
            <person name="Choi A."/>
        </authorList>
    </citation>
    <scope>NUCLEOTIDE SEQUENCE [LARGE SCALE GENOMIC DNA]</scope>
    <source>
        <strain evidence="3 5">SJOD-M-33</strain>
        <strain evidence="2 4">SJOD-M-5</strain>
    </source>
</reference>
<proteinExistence type="predicted"/>
<dbReference type="Proteomes" id="UP000461010">
    <property type="component" value="Unassembled WGS sequence"/>
</dbReference>
<evidence type="ECO:0000313" key="4">
    <source>
        <dbReference type="Proteomes" id="UP000461010"/>
    </source>
</evidence>
<organism evidence="3 5">
    <name type="scientific">Poseidonibacter ostreae</name>
    <dbReference type="NCBI Taxonomy" id="2654171"/>
    <lineage>
        <taxon>Bacteria</taxon>
        <taxon>Pseudomonadati</taxon>
        <taxon>Campylobacterota</taxon>
        <taxon>Epsilonproteobacteria</taxon>
        <taxon>Campylobacterales</taxon>
        <taxon>Arcobacteraceae</taxon>
        <taxon>Poseidonibacter</taxon>
    </lineage>
</organism>
<sequence length="174" mass="20357">MSKIVPLNEEIKLENKRYLVSETDAKGVITYCNDYFTEISGYSKEELLGKQHNIIRHPDMPKVIFKLLWERIQSGKNVNAVVKNLAKNGKYYWIFTEFKTRVDLDTNTVIGYTAHRKTISHSAIDVIAPLYAKLLEIEKDKDVESAQKYLSEFLNEKDENITFVNLLDYIHKFY</sequence>
<dbReference type="Gene3D" id="3.30.450.20">
    <property type="entry name" value="PAS domain"/>
    <property type="match status" value="1"/>
</dbReference>
<dbReference type="Pfam" id="PF08447">
    <property type="entry name" value="PAS_3"/>
    <property type="match status" value="1"/>
</dbReference>
<comment type="caution">
    <text evidence="3">The sequence shown here is derived from an EMBL/GenBank/DDBJ whole genome shotgun (WGS) entry which is preliminary data.</text>
</comment>
<evidence type="ECO:0000313" key="2">
    <source>
        <dbReference type="EMBL" id="KAB7890256.1"/>
    </source>
</evidence>
<dbReference type="SUPFAM" id="SSF55785">
    <property type="entry name" value="PYP-like sensor domain (PAS domain)"/>
    <property type="match status" value="1"/>
</dbReference>
<dbReference type="InterPro" id="IPR000014">
    <property type="entry name" value="PAS"/>
</dbReference>
<dbReference type="PROSITE" id="PS50112">
    <property type="entry name" value="PAS"/>
    <property type="match status" value="1"/>
</dbReference>
<dbReference type="AlphaFoldDB" id="A0A6L4WYM0"/>
<dbReference type="NCBIfam" id="TIGR00229">
    <property type="entry name" value="sensory_box"/>
    <property type="match status" value="1"/>
</dbReference>
<dbReference type="CDD" id="cd00130">
    <property type="entry name" value="PAS"/>
    <property type="match status" value="1"/>
</dbReference>
<name>A0A6L4WYM0_9BACT</name>
<dbReference type="InterPro" id="IPR035965">
    <property type="entry name" value="PAS-like_dom_sf"/>
</dbReference>
<evidence type="ECO:0000259" key="1">
    <source>
        <dbReference type="PROSITE" id="PS50112"/>
    </source>
</evidence>
<gene>
    <name evidence="2" type="ORF">GBG18_09240</name>
    <name evidence="3" type="ORF">GBG19_02140</name>
</gene>